<evidence type="ECO:0000256" key="4">
    <source>
        <dbReference type="PIRNR" id="PIRNR037610"/>
    </source>
</evidence>
<evidence type="ECO:0000256" key="2">
    <source>
        <dbReference type="ARBA" id="ARBA00019580"/>
    </source>
</evidence>
<dbReference type="PANTHER" id="PTHR31784:SF2">
    <property type="entry name" value="BIOGENESIS OF LYSOSOME-RELATED ORGANELLES COMPLEX 1 SUBUNIT 5"/>
    <property type="match status" value="1"/>
</dbReference>
<keyword evidence="6" id="KW-1185">Reference proteome</keyword>
<dbReference type="EMBL" id="JAHKSW010000023">
    <property type="protein sequence ID" value="KAG7317787.1"/>
    <property type="molecule type" value="Genomic_DNA"/>
</dbReference>
<evidence type="ECO:0000313" key="5">
    <source>
        <dbReference type="EMBL" id="KAG7317787.1"/>
    </source>
</evidence>
<dbReference type="GO" id="GO:0030133">
    <property type="term" value="C:transport vesicle"/>
    <property type="evidence" value="ECO:0007669"/>
    <property type="project" value="InterPro"/>
</dbReference>
<dbReference type="Pfam" id="PF14942">
    <property type="entry name" value="Muted"/>
    <property type="match status" value="1"/>
</dbReference>
<reference evidence="5 6" key="1">
    <citation type="submission" date="2021-06" db="EMBL/GenBank/DDBJ databases">
        <title>Chromosome-level genome assembly of the red-tail catfish (Hemibagrus wyckioides).</title>
        <authorList>
            <person name="Shao F."/>
        </authorList>
    </citation>
    <scope>NUCLEOTIDE SEQUENCE [LARGE SCALE GENOMIC DNA]</scope>
    <source>
        <strain evidence="5">EC202008001</strain>
        <tissue evidence="5">Blood</tissue>
    </source>
</reference>
<dbReference type="GO" id="GO:0031083">
    <property type="term" value="C:BLOC-1 complex"/>
    <property type="evidence" value="ECO:0007669"/>
    <property type="project" value="InterPro"/>
</dbReference>
<organism evidence="5 6">
    <name type="scientific">Hemibagrus wyckioides</name>
    <dbReference type="NCBI Taxonomy" id="337641"/>
    <lineage>
        <taxon>Eukaryota</taxon>
        <taxon>Metazoa</taxon>
        <taxon>Chordata</taxon>
        <taxon>Craniata</taxon>
        <taxon>Vertebrata</taxon>
        <taxon>Euteleostomi</taxon>
        <taxon>Actinopterygii</taxon>
        <taxon>Neopterygii</taxon>
        <taxon>Teleostei</taxon>
        <taxon>Ostariophysi</taxon>
        <taxon>Siluriformes</taxon>
        <taxon>Bagridae</taxon>
        <taxon>Hemibagrus</taxon>
    </lineage>
</organism>
<accession>A0A9D3N8W5</accession>
<gene>
    <name evidence="5" type="ORF">KOW79_018822</name>
</gene>
<dbReference type="PANTHER" id="PTHR31784">
    <property type="entry name" value="BIOGENESIS OF LYSOSOME-RELATED ORGANELLES COMPLEX 1 SUBUNIT 5"/>
    <property type="match status" value="1"/>
</dbReference>
<dbReference type="InterPro" id="IPR017243">
    <property type="entry name" value="Bloc1s5"/>
</dbReference>
<sequence>MDKIAHDVGDIQSRLLDHRPVLQGEIRYFVREFEEKRGFRECRLLENLNKLVIETNEQVLPRCTNNMQANLPEALSCLEAVTHRMQRIPERELDTQYSIVLQEGMEKHKADWEDFVKQQSRLREEVDEEHAKAVGRLSTQYSEIRKDHAKFSHF</sequence>
<evidence type="ECO:0000313" key="6">
    <source>
        <dbReference type="Proteomes" id="UP000824219"/>
    </source>
</evidence>
<protein>
    <recommendedName>
        <fullName evidence="2 4">Biogenesis of lysosome-related organelles complex 1 subunit 5</fullName>
        <shortName evidence="4">BLOC-1 subunit 5</shortName>
    </recommendedName>
    <alternativeName>
        <fullName evidence="3 4">Protein Muted homolog</fullName>
    </alternativeName>
</protein>
<dbReference type="OrthoDB" id="18964at2759"/>
<evidence type="ECO:0000256" key="3">
    <source>
        <dbReference type="ARBA" id="ARBA00031992"/>
    </source>
</evidence>
<name>A0A9D3N8W5_9TELE</name>
<comment type="function">
    <text evidence="4">Component of the BLOC-1 complex, a complex that is required for normal biogenesis of lysosome-related organelles (LRO).</text>
</comment>
<comment type="caution">
    <text evidence="5">The sequence shown here is derived from an EMBL/GenBank/DDBJ whole genome shotgun (WGS) entry which is preliminary data.</text>
</comment>
<dbReference type="PIRSF" id="PIRSF037610">
    <property type="entry name" value="BLOC-1_complex_muted_subunit"/>
    <property type="match status" value="1"/>
</dbReference>
<proteinExistence type="inferred from homology"/>
<comment type="similarity">
    <text evidence="1 4">Belongs to the BLOC1S5 family.</text>
</comment>
<evidence type="ECO:0000256" key="1">
    <source>
        <dbReference type="ARBA" id="ARBA00010754"/>
    </source>
</evidence>
<dbReference type="AlphaFoldDB" id="A0A9D3N8W5"/>
<dbReference type="Proteomes" id="UP000824219">
    <property type="component" value="Linkage Group LG23"/>
</dbReference>